<evidence type="ECO:0000313" key="1">
    <source>
        <dbReference type="EMBL" id="MXV20286.1"/>
    </source>
</evidence>
<protein>
    <submittedName>
        <fullName evidence="1">Uncharacterized protein</fullName>
    </submittedName>
</protein>
<dbReference type="RefSeq" id="WP_160979665.1">
    <property type="nucleotide sequence ID" value="NZ_WVHK01000040.1"/>
</dbReference>
<comment type="caution">
    <text evidence="1">The sequence shown here is derived from an EMBL/GenBank/DDBJ whole genome shotgun (WGS) entry which is preliminary data.</text>
</comment>
<accession>A0A6I4YK00</accession>
<dbReference type="Proteomes" id="UP000430519">
    <property type="component" value="Unassembled WGS sequence"/>
</dbReference>
<sequence>MTQPALFKAMNANTARLSKNLLREGRVVLVDPVEPFQGITSFIDMGLFPEDAVIVANSDVSRDPIRALNPEGGPPMVVDEEITDVTVTYELPCLTPDANVLALHAGAPSAELTDPDLEGVKMAAFNPGASILSRVIVIAKRPGVDPNREIRVFWHQRAALQSNGTDRQGTRDVPQFLITVRAFTYELGPEFAGFDANITPYGAVFTLPLSRLNALLLALDGEALPEPVTP</sequence>
<keyword evidence="2" id="KW-1185">Reference proteome</keyword>
<organism evidence="1 2">
    <name type="scientific">Deinococcus xianganensis</name>
    <dbReference type="NCBI Taxonomy" id="1507289"/>
    <lineage>
        <taxon>Bacteria</taxon>
        <taxon>Thermotogati</taxon>
        <taxon>Deinococcota</taxon>
        <taxon>Deinococci</taxon>
        <taxon>Deinococcales</taxon>
        <taxon>Deinococcaceae</taxon>
        <taxon>Deinococcus</taxon>
    </lineage>
</organism>
<evidence type="ECO:0000313" key="2">
    <source>
        <dbReference type="Proteomes" id="UP000430519"/>
    </source>
</evidence>
<dbReference type="AlphaFoldDB" id="A0A6I4YK00"/>
<proteinExistence type="predicted"/>
<reference evidence="1 2" key="1">
    <citation type="submission" date="2019-11" db="EMBL/GenBank/DDBJ databases">
        <title>Genome sequence of Deinococcus xianganensis Y35, AI-2 producing algicidal bacterium, isolated from lake water.</title>
        <authorList>
            <person name="Li Y."/>
        </authorList>
    </citation>
    <scope>NUCLEOTIDE SEQUENCE [LARGE SCALE GENOMIC DNA]</scope>
    <source>
        <strain evidence="1 2">Y35</strain>
    </source>
</reference>
<gene>
    <name evidence="1" type="ORF">GLX28_11635</name>
</gene>
<dbReference type="EMBL" id="WVHK01000040">
    <property type="protein sequence ID" value="MXV20286.1"/>
    <property type="molecule type" value="Genomic_DNA"/>
</dbReference>
<name>A0A6I4YK00_9DEIO</name>